<dbReference type="InterPro" id="IPR017441">
    <property type="entry name" value="Protein_kinase_ATP_BS"/>
</dbReference>
<dbReference type="PANTHER" id="PTHR24416">
    <property type="entry name" value="TYROSINE-PROTEIN KINASE RECEPTOR"/>
    <property type="match status" value="1"/>
</dbReference>
<dbReference type="Gene3D" id="3.30.160.60">
    <property type="entry name" value="Classic Zinc Finger"/>
    <property type="match status" value="1"/>
</dbReference>
<evidence type="ECO:0000256" key="2">
    <source>
        <dbReference type="ARBA" id="ARBA00022679"/>
    </source>
</evidence>
<keyword evidence="8" id="KW-0862">Zinc</keyword>
<feature type="domain" description="C2H2-type" evidence="13">
    <location>
        <begin position="44"/>
        <end position="72"/>
    </location>
</feature>
<dbReference type="GeneID" id="119736661"/>
<reference evidence="14" key="1">
    <citation type="submission" date="2022-11" db="UniProtKB">
        <authorList>
            <consortium name="EnsemblMetazoa"/>
        </authorList>
    </citation>
    <scope>IDENTIFICATION</scope>
</reference>
<keyword evidence="2" id="KW-0808">Transferase</keyword>
<feature type="binding site" evidence="9">
    <location>
        <position position="346"/>
    </location>
    <ligand>
        <name>ATP</name>
        <dbReference type="ChEBI" id="CHEBI:30616"/>
    </ligand>
</feature>
<keyword evidence="5 9" id="KW-0067">ATP-binding</keyword>
<dbReference type="SUPFAM" id="SSF56112">
    <property type="entry name" value="Protein kinase-like (PK-like)"/>
    <property type="match status" value="1"/>
</dbReference>
<name>A0A914ARC2_PATMI</name>
<dbReference type="GO" id="GO:0005524">
    <property type="term" value="F:ATP binding"/>
    <property type="evidence" value="ECO:0007669"/>
    <property type="project" value="UniProtKB-UniRule"/>
</dbReference>
<dbReference type="PROSITE" id="PS00109">
    <property type="entry name" value="PROTEIN_KINASE_TYR"/>
    <property type="match status" value="1"/>
</dbReference>
<dbReference type="Gene3D" id="1.10.510.10">
    <property type="entry name" value="Transferase(Phosphotransferase) domain 1"/>
    <property type="match status" value="1"/>
</dbReference>
<evidence type="ECO:0000256" key="1">
    <source>
        <dbReference type="ARBA" id="ARBA00004167"/>
    </source>
</evidence>
<keyword evidence="3 9" id="KW-0547">Nucleotide-binding</keyword>
<dbReference type="InterPro" id="IPR011009">
    <property type="entry name" value="Kinase-like_dom_sf"/>
</dbReference>
<protein>
    <submittedName>
        <fullName evidence="14">Uncharacterized protein</fullName>
    </submittedName>
</protein>
<organism evidence="14 15">
    <name type="scientific">Patiria miniata</name>
    <name type="common">Bat star</name>
    <name type="synonym">Asterina miniata</name>
    <dbReference type="NCBI Taxonomy" id="46514"/>
    <lineage>
        <taxon>Eukaryota</taxon>
        <taxon>Metazoa</taxon>
        <taxon>Echinodermata</taxon>
        <taxon>Eleutherozoa</taxon>
        <taxon>Asterozoa</taxon>
        <taxon>Asteroidea</taxon>
        <taxon>Valvatacea</taxon>
        <taxon>Valvatida</taxon>
        <taxon>Asterinidae</taxon>
        <taxon>Patiria</taxon>
    </lineage>
</organism>
<keyword evidence="4" id="KW-0418">Kinase</keyword>
<sequence>MGRDLARSRSPQGEHTCKVCHKQFTSAASLRRHIDEQHLEKGKLKCPSCPSLFRRKHDLDRHWEAAHESSTEPEVPRTPGRNLDVLQLHPDKADRRAVETRNDHCPAPVRRVTTMTSMVGTLSTASVETRNKGVQTEHGEGRVVERTTQELNDLIEPKDIEIGSGGSTECRSTRSKRKRRQTQSVHVGDNGSLTPNTKYTAFIRAYVVLDNRKEVFVTSPLLQPVWTAKAADYTVVIVVVCVLSTALIVAIIVCGVMRQRRRRRAGSNRPTTNVEMNDVDYEVTLPEGGIASTVYEDVGLPSWALRWEILWKNLVVDDKVLGQGNFGEVRSGTVNIGGKRTKTAIKILKGHASKTDREDFMEEFRTMTNIGYHPNVVSLLGACQNEDVLYVALEYLANGDLRSYLRTARSQSESDEDTLSSDQLIKFALDVAKGMKHLSMSGVIHRDLAARNILLGERLVAKVSDFGLSRGEDIYVQTSMRRVPTRWLAIESLLDRTYTTQSDVWSFGILLWEIASIGGTPYPAISTKVLAGRLMEGYRMTKPANCDEQIYSLMFRCWEEDPSNRPSFSDLIRILSKMDDNKTEQTYMAIDRAHYENFSVIRPELDDN</sequence>
<dbReference type="Pfam" id="PF00096">
    <property type="entry name" value="zf-C2H2"/>
    <property type="match status" value="1"/>
</dbReference>
<keyword evidence="11" id="KW-1133">Transmembrane helix</keyword>
<evidence type="ECO:0000256" key="7">
    <source>
        <dbReference type="ARBA" id="ARBA00051243"/>
    </source>
</evidence>
<evidence type="ECO:0000259" key="13">
    <source>
        <dbReference type="PROSITE" id="PS50157"/>
    </source>
</evidence>
<evidence type="ECO:0000256" key="9">
    <source>
        <dbReference type="PROSITE-ProRule" id="PRU10141"/>
    </source>
</evidence>
<dbReference type="SMART" id="SM00355">
    <property type="entry name" value="ZnF_C2H2"/>
    <property type="match status" value="2"/>
</dbReference>
<comment type="catalytic activity">
    <reaction evidence="7">
        <text>L-tyrosyl-[protein] + ATP = O-phospho-L-tyrosyl-[protein] + ADP + H(+)</text>
        <dbReference type="Rhea" id="RHEA:10596"/>
        <dbReference type="Rhea" id="RHEA-COMP:10136"/>
        <dbReference type="Rhea" id="RHEA-COMP:20101"/>
        <dbReference type="ChEBI" id="CHEBI:15378"/>
        <dbReference type="ChEBI" id="CHEBI:30616"/>
        <dbReference type="ChEBI" id="CHEBI:46858"/>
        <dbReference type="ChEBI" id="CHEBI:61978"/>
        <dbReference type="ChEBI" id="CHEBI:456216"/>
        <dbReference type="EC" id="2.7.10.1"/>
    </reaction>
</comment>
<keyword evidence="8" id="KW-0863">Zinc-finger</keyword>
<dbReference type="GO" id="GO:0005886">
    <property type="term" value="C:plasma membrane"/>
    <property type="evidence" value="ECO:0007669"/>
    <property type="project" value="TreeGrafter"/>
</dbReference>
<feature type="region of interest" description="Disordered" evidence="10">
    <location>
        <begin position="158"/>
        <end position="191"/>
    </location>
</feature>
<keyword evidence="8" id="KW-0479">Metal-binding</keyword>
<feature type="domain" description="Protein kinase" evidence="12">
    <location>
        <begin position="315"/>
        <end position="588"/>
    </location>
</feature>
<dbReference type="InterPro" id="IPR000719">
    <property type="entry name" value="Prot_kinase_dom"/>
</dbReference>
<dbReference type="GO" id="GO:0007169">
    <property type="term" value="P:cell surface receptor protein tyrosine kinase signaling pathway"/>
    <property type="evidence" value="ECO:0007669"/>
    <property type="project" value="TreeGrafter"/>
</dbReference>
<comment type="subcellular location">
    <subcellularLocation>
        <location evidence="1">Membrane</location>
        <topology evidence="1">Single-pass membrane protein</topology>
    </subcellularLocation>
</comment>
<dbReference type="SMART" id="SM00219">
    <property type="entry name" value="TyrKc"/>
    <property type="match status" value="1"/>
</dbReference>
<evidence type="ECO:0000256" key="11">
    <source>
        <dbReference type="SAM" id="Phobius"/>
    </source>
</evidence>
<dbReference type="PROSITE" id="PS50157">
    <property type="entry name" value="ZINC_FINGER_C2H2_2"/>
    <property type="match status" value="2"/>
</dbReference>
<dbReference type="PANTHER" id="PTHR24416:SF613">
    <property type="entry name" value="RECEPTOR PROTEIN-TYROSINE KINASE"/>
    <property type="match status" value="1"/>
</dbReference>
<dbReference type="OMA" id="TNVEMND"/>
<evidence type="ECO:0000256" key="5">
    <source>
        <dbReference type="ARBA" id="ARBA00022840"/>
    </source>
</evidence>
<evidence type="ECO:0000256" key="3">
    <source>
        <dbReference type="ARBA" id="ARBA00022741"/>
    </source>
</evidence>
<evidence type="ECO:0000256" key="8">
    <source>
        <dbReference type="PROSITE-ProRule" id="PRU00042"/>
    </source>
</evidence>
<dbReference type="Pfam" id="PF07714">
    <property type="entry name" value="PK_Tyr_Ser-Thr"/>
    <property type="match status" value="1"/>
</dbReference>
<dbReference type="PROSITE" id="PS50011">
    <property type="entry name" value="PROTEIN_KINASE_DOM"/>
    <property type="match status" value="1"/>
</dbReference>
<evidence type="ECO:0000259" key="12">
    <source>
        <dbReference type="PROSITE" id="PS50011"/>
    </source>
</evidence>
<dbReference type="EnsemblMetazoa" id="XM_038210677.1">
    <property type="protein sequence ID" value="XP_038066605.1"/>
    <property type="gene ID" value="LOC119736661"/>
</dbReference>
<dbReference type="OrthoDB" id="10261027at2759"/>
<dbReference type="PROSITE" id="PS00107">
    <property type="entry name" value="PROTEIN_KINASE_ATP"/>
    <property type="match status" value="1"/>
</dbReference>
<dbReference type="AlphaFoldDB" id="A0A914ARC2"/>
<dbReference type="InterPro" id="IPR001245">
    <property type="entry name" value="Ser-Thr/Tyr_kinase_cat_dom"/>
</dbReference>
<evidence type="ECO:0000256" key="10">
    <source>
        <dbReference type="SAM" id="MobiDB-lite"/>
    </source>
</evidence>
<dbReference type="Proteomes" id="UP000887568">
    <property type="component" value="Unplaced"/>
</dbReference>
<dbReference type="InterPro" id="IPR008266">
    <property type="entry name" value="Tyr_kinase_AS"/>
</dbReference>
<keyword evidence="6" id="KW-0829">Tyrosine-protein kinase</keyword>
<dbReference type="FunFam" id="1.10.510.10:FF:000554">
    <property type="entry name" value="Predicted protein"/>
    <property type="match status" value="1"/>
</dbReference>
<keyword evidence="11" id="KW-0472">Membrane</keyword>
<dbReference type="SUPFAM" id="SSF57667">
    <property type="entry name" value="beta-beta-alpha zinc fingers"/>
    <property type="match status" value="1"/>
</dbReference>
<dbReference type="CDD" id="cd00192">
    <property type="entry name" value="PTKc"/>
    <property type="match status" value="1"/>
</dbReference>
<accession>A0A914ARC2</accession>
<dbReference type="InterPro" id="IPR036236">
    <property type="entry name" value="Znf_C2H2_sf"/>
</dbReference>
<evidence type="ECO:0000313" key="14">
    <source>
        <dbReference type="EnsemblMetazoa" id="XP_038066605.1"/>
    </source>
</evidence>
<dbReference type="InterPro" id="IPR050122">
    <property type="entry name" value="RTK"/>
</dbReference>
<proteinExistence type="predicted"/>
<dbReference type="GO" id="GO:0008270">
    <property type="term" value="F:zinc ion binding"/>
    <property type="evidence" value="ECO:0007669"/>
    <property type="project" value="UniProtKB-KW"/>
</dbReference>
<feature type="domain" description="C2H2-type" evidence="13">
    <location>
        <begin position="15"/>
        <end position="43"/>
    </location>
</feature>
<dbReference type="InterPro" id="IPR013087">
    <property type="entry name" value="Znf_C2H2_type"/>
</dbReference>
<evidence type="ECO:0000313" key="15">
    <source>
        <dbReference type="Proteomes" id="UP000887568"/>
    </source>
</evidence>
<evidence type="ECO:0000256" key="6">
    <source>
        <dbReference type="ARBA" id="ARBA00023137"/>
    </source>
</evidence>
<dbReference type="Gene3D" id="3.30.200.20">
    <property type="entry name" value="Phosphorylase Kinase, domain 1"/>
    <property type="match status" value="1"/>
</dbReference>
<keyword evidence="11" id="KW-0812">Transmembrane</keyword>
<evidence type="ECO:0000256" key="4">
    <source>
        <dbReference type="ARBA" id="ARBA00022777"/>
    </source>
</evidence>
<dbReference type="GO" id="GO:0004714">
    <property type="term" value="F:transmembrane receptor protein tyrosine kinase activity"/>
    <property type="evidence" value="ECO:0007669"/>
    <property type="project" value="UniProtKB-EC"/>
</dbReference>
<feature type="transmembrane region" description="Helical" evidence="11">
    <location>
        <begin position="233"/>
        <end position="257"/>
    </location>
</feature>
<dbReference type="RefSeq" id="XP_038066605.1">
    <property type="nucleotide sequence ID" value="XM_038210677.1"/>
</dbReference>
<dbReference type="PROSITE" id="PS00028">
    <property type="entry name" value="ZINC_FINGER_C2H2_1"/>
    <property type="match status" value="2"/>
</dbReference>
<keyword evidence="15" id="KW-1185">Reference proteome</keyword>
<dbReference type="PRINTS" id="PR00109">
    <property type="entry name" value="TYRKINASE"/>
</dbReference>
<dbReference type="InterPro" id="IPR020635">
    <property type="entry name" value="Tyr_kinase_cat_dom"/>
</dbReference>
<dbReference type="GO" id="GO:0043235">
    <property type="term" value="C:receptor complex"/>
    <property type="evidence" value="ECO:0007669"/>
    <property type="project" value="TreeGrafter"/>
</dbReference>